<gene>
    <name evidence="2" type="ORF">AKJ50_01345</name>
</gene>
<dbReference type="Pfam" id="PF18480">
    <property type="entry name" value="DUF5615"/>
    <property type="match status" value="1"/>
</dbReference>
<evidence type="ECO:0000313" key="3">
    <source>
        <dbReference type="Proteomes" id="UP000070311"/>
    </source>
</evidence>
<organism evidence="2 3">
    <name type="scientific">candidate division MSBL1 archaeon SCGC-AAA382A13</name>
    <dbReference type="NCBI Taxonomy" id="1698279"/>
    <lineage>
        <taxon>Archaea</taxon>
        <taxon>Methanobacteriati</taxon>
        <taxon>Methanobacteriota</taxon>
        <taxon>candidate division MSBL1</taxon>
    </lineage>
</organism>
<protein>
    <recommendedName>
        <fullName evidence="1">DUF5615 domain-containing protein</fullName>
    </recommendedName>
</protein>
<dbReference type="EMBL" id="LHYD01000021">
    <property type="protein sequence ID" value="KXB05293.1"/>
    <property type="molecule type" value="Genomic_DNA"/>
</dbReference>
<comment type="caution">
    <text evidence="2">The sequence shown here is derived from an EMBL/GenBank/DDBJ whole genome shotgun (WGS) entry which is preliminary data.</text>
</comment>
<evidence type="ECO:0000259" key="1">
    <source>
        <dbReference type="Pfam" id="PF18480"/>
    </source>
</evidence>
<evidence type="ECO:0000313" key="2">
    <source>
        <dbReference type="EMBL" id="KXB05293.1"/>
    </source>
</evidence>
<sequence>MVEIQADEHIKKGLQNAMRNIGVPVHTIEKEGLKRVSDADLLDFVIRKERILLTNDQDFESLAEEREHYGTIFFTTQYATVSRVAGGILSLGDYCPKLFKTCSILRRISLSSPVLDSSLLRMEPLFLRASRVF</sequence>
<dbReference type="Proteomes" id="UP000070311">
    <property type="component" value="Unassembled WGS sequence"/>
</dbReference>
<name>A0A133VFT4_9EURY</name>
<feature type="domain" description="DUF5615" evidence="1">
    <location>
        <begin position="4"/>
        <end position="76"/>
    </location>
</feature>
<accession>A0A133VFT4</accession>
<feature type="non-terminal residue" evidence="2">
    <location>
        <position position="133"/>
    </location>
</feature>
<dbReference type="InterPro" id="IPR041049">
    <property type="entry name" value="DUF5615"/>
</dbReference>
<dbReference type="AlphaFoldDB" id="A0A133VFT4"/>
<reference evidence="2 3" key="1">
    <citation type="journal article" date="2016" name="Sci. Rep.">
        <title>Metabolic traits of an uncultured archaeal lineage -MSBL1- from brine pools of the Red Sea.</title>
        <authorList>
            <person name="Mwirichia R."/>
            <person name="Alam I."/>
            <person name="Rashid M."/>
            <person name="Vinu M."/>
            <person name="Ba-Alawi W."/>
            <person name="Anthony Kamau A."/>
            <person name="Kamanda Ngugi D."/>
            <person name="Goker M."/>
            <person name="Klenk H.P."/>
            <person name="Bajic V."/>
            <person name="Stingl U."/>
        </authorList>
    </citation>
    <scope>NUCLEOTIDE SEQUENCE [LARGE SCALE GENOMIC DNA]</scope>
    <source>
        <strain evidence="2">SCGC-AAA382A13</strain>
    </source>
</reference>
<proteinExistence type="predicted"/>
<keyword evidence="3" id="KW-1185">Reference proteome</keyword>